<feature type="region of interest" description="Disordered" evidence="3">
    <location>
        <begin position="214"/>
        <end position="266"/>
    </location>
</feature>
<feature type="compositionally biased region" description="Low complexity" evidence="3">
    <location>
        <begin position="173"/>
        <end position="184"/>
    </location>
</feature>
<feature type="compositionally biased region" description="Basic and acidic residues" evidence="3">
    <location>
        <begin position="214"/>
        <end position="249"/>
    </location>
</feature>
<protein>
    <recommendedName>
        <fullName evidence="6">PspA/IM30 family protein</fullName>
    </recommendedName>
</protein>
<dbReference type="Proteomes" id="UP000315995">
    <property type="component" value="Chromosome"/>
</dbReference>
<sequence>MSILNRLNRIIRSNVSDLRNAGQSSSLEGALGEMEASLKDARRQKAKLRQDEKRLVAAIREQRDKADQWEDRAMMALKQGEEDLARDALAVRNEALDKAAQLRESLEEHRMYLQDIESALEALEMKLEGTRGKLRASSSPSRRPQRIRDESDWDAEFRRRVGDRSARGDDDGASASRTTSSETSYTRDERLFNEMDRMGAKIDAFEAEVEAMRELSDENLRDPGRRRLEERFRNLENRDRRSDRDRRGADSGPSDDLADLKKKFED</sequence>
<dbReference type="Pfam" id="PF04012">
    <property type="entry name" value="PspA_IM30"/>
    <property type="match status" value="1"/>
</dbReference>
<feature type="region of interest" description="Disordered" evidence="3">
    <location>
        <begin position="130"/>
        <end position="151"/>
    </location>
</feature>
<dbReference type="RefSeq" id="WP_141195723.1">
    <property type="nucleotide sequence ID" value="NZ_CP041186.1"/>
</dbReference>
<proteinExistence type="inferred from homology"/>
<gene>
    <name evidence="4" type="ORF">FIV42_00250</name>
</gene>
<dbReference type="AlphaFoldDB" id="A0A4Y6PLM4"/>
<organism evidence="4 5">
    <name type="scientific">Persicimonas caeni</name>
    <dbReference type="NCBI Taxonomy" id="2292766"/>
    <lineage>
        <taxon>Bacteria</taxon>
        <taxon>Deltaproteobacteria</taxon>
        <taxon>Bradymonadales</taxon>
        <taxon>Bradymonadaceae</taxon>
        <taxon>Persicimonas</taxon>
    </lineage>
</organism>
<keyword evidence="5" id="KW-1185">Reference proteome</keyword>
<accession>A0A4Y6PLM4</accession>
<feature type="region of interest" description="Disordered" evidence="3">
    <location>
        <begin position="163"/>
        <end position="192"/>
    </location>
</feature>
<evidence type="ECO:0008006" key="6">
    <source>
        <dbReference type="Google" id="ProtNLM"/>
    </source>
</evidence>
<feature type="coiled-coil region" evidence="2">
    <location>
        <begin position="31"/>
        <end position="79"/>
    </location>
</feature>
<dbReference type="OrthoDB" id="5526621at2"/>
<dbReference type="PANTHER" id="PTHR31088">
    <property type="entry name" value="MEMBRANE-ASSOCIATED PROTEIN VIPP1, CHLOROPLASTIC"/>
    <property type="match status" value="1"/>
</dbReference>
<dbReference type="EMBL" id="CP041186">
    <property type="protein sequence ID" value="QDG49224.1"/>
    <property type="molecule type" value="Genomic_DNA"/>
</dbReference>
<name>A0A4Y6PLM4_PERCE</name>
<comment type="similarity">
    <text evidence="1">Belongs to the PspA/Vipp/IM30 family.</text>
</comment>
<keyword evidence="2" id="KW-0175">Coiled coil</keyword>
<evidence type="ECO:0000313" key="5">
    <source>
        <dbReference type="Proteomes" id="UP000315995"/>
    </source>
</evidence>
<dbReference type="InterPro" id="IPR007157">
    <property type="entry name" value="PspA_VIPP1"/>
</dbReference>
<reference evidence="4 5" key="1">
    <citation type="submission" date="2019-06" db="EMBL/GenBank/DDBJ databases">
        <title>Persicimonas caeni gen. nov., sp. nov., a predatory bacterium isolated from solar saltern.</title>
        <authorList>
            <person name="Wang S."/>
        </authorList>
    </citation>
    <scope>NUCLEOTIDE SEQUENCE [LARGE SCALE GENOMIC DNA]</scope>
    <source>
        <strain evidence="4 5">YN101</strain>
    </source>
</reference>
<evidence type="ECO:0000313" key="4">
    <source>
        <dbReference type="EMBL" id="QDG49224.1"/>
    </source>
</evidence>
<accession>A0A5B8XXR0</accession>
<dbReference type="PANTHER" id="PTHR31088:SF6">
    <property type="entry name" value="PHAGE SHOCK PROTEIN A"/>
    <property type="match status" value="1"/>
</dbReference>
<evidence type="ECO:0000256" key="3">
    <source>
        <dbReference type="SAM" id="MobiDB-lite"/>
    </source>
</evidence>
<evidence type="ECO:0000256" key="2">
    <source>
        <dbReference type="SAM" id="Coils"/>
    </source>
</evidence>
<evidence type="ECO:0000256" key="1">
    <source>
        <dbReference type="ARBA" id="ARBA00043985"/>
    </source>
</evidence>